<evidence type="ECO:0000313" key="4">
    <source>
        <dbReference type="EMBL" id="EQK94240.1"/>
    </source>
</evidence>
<dbReference type="AlphaFoldDB" id="A0AB33Z5U1"/>
<dbReference type="GO" id="GO:0009007">
    <property type="term" value="F:site-specific DNA-methyltransferase (adenine-specific) activity"/>
    <property type="evidence" value="ECO:0007669"/>
    <property type="project" value="UniProtKB-EC"/>
</dbReference>
<dbReference type="Proteomes" id="UP000015893">
    <property type="component" value="Unassembled WGS sequence"/>
</dbReference>
<dbReference type="InterPro" id="IPR011639">
    <property type="entry name" value="MethylTrfase_TaqI-like_dom"/>
</dbReference>
<dbReference type="InterPro" id="IPR029063">
    <property type="entry name" value="SAM-dependent_MTases_sf"/>
</dbReference>
<gene>
    <name evidence="4" type="ORF">N198_01845</name>
</gene>
<comment type="caution">
    <text evidence="4">The sequence shown here is derived from an EMBL/GenBank/DDBJ whole genome shotgun (WGS) entry which is preliminary data.</text>
</comment>
<feature type="compositionally biased region" description="Basic and acidic residues" evidence="2">
    <location>
        <begin position="491"/>
        <end position="515"/>
    </location>
</feature>
<feature type="compositionally biased region" description="Basic and acidic residues" evidence="2">
    <location>
        <begin position="885"/>
        <end position="902"/>
    </location>
</feature>
<feature type="coiled-coil region" evidence="1">
    <location>
        <begin position="722"/>
        <end position="752"/>
    </location>
</feature>
<dbReference type="Pfam" id="PF07669">
    <property type="entry name" value="Eco57I"/>
    <property type="match status" value="1"/>
</dbReference>
<dbReference type="PANTHER" id="PTHR41313:SF1">
    <property type="entry name" value="DNA METHYLASE ADENINE-SPECIFIC DOMAIN-CONTAINING PROTEIN"/>
    <property type="match status" value="1"/>
</dbReference>
<feature type="compositionally biased region" description="Basic and acidic residues" evidence="2">
    <location>
        <begin position="660"/>
        <end position="676"/>
    </location>
</feature>
<name>A0AB33Z5U1_HELPX</name>
<feature type="region of interest" description="Disordered" evidence="2">
    <location>
        <begin position="414"/>
        <end position="453"/>
    </location>
</feature>
<proteinExistence type="predicted"/>
<feature type="region of interest" description="Disordered" evidence="2">
    <location>
        <begin position="466"/>
        <end position="625"/>
    </location>
</feature>
<dbReference type="GO" id="GO:0006304">
    <property type="term" value="P:DNA modification"/>
    <property type="evidence" value="ECO:0007669"/>
    <property type="project" value="InterPro"/>
</dbReference>
<reference evidence="4 5" key="1">
    <citation type="journal article" date="2013" name="Genome Announc.">
        <title>Multiple genome sequences of Helicobacter pylori strains of diverse disease and antibiotic resistance backgrounds from Malaysia.</title>
        <authorList>
            <person name="Rehvathy V."/>
            <person name="Tan M.H."/>
            <person name="Gunaletchumy S.P."/>
            <person name="Teh X."/>
            <person name="Wang S."/>
            <person name="Baybayan P."/>
            <person name="Singh S."/>
            <person name="Ashby M."/>
            <person name="Kaakoush N.O."/>
            <person name="Mitchell H.M."/>
            <person name="Croft L.J."/>
            <person name="Goh K.L."/>
            <person name="Loke M.F."/>
            <person name="Vadivelu J."/>
        </authorList>
    </citation>
    <scope>NUCLEOTIDE SEQUENCE [LARGE SCALE GENOMIC DNA]</scope>
    <source>
        <strain evidence="4 5">UM037</strain>
    </source>
</reference>
<dbReference type="InterPro" id="IPR052933">
    <property type="entry name" value="DNA_Protect_Modify"/>
</dbReference>
<evidence type="ECO:0000256" key="2">
    <source>
        <dbReference type="SAM" id="MobiDB-lite"/>
    </source>
</evidence>
<organism evidence="4 5">
    <name type="scientific">Helicobacter pylori UM037</name>
    <dbReference type="NCBI Taxonomy" id="1321939"/>
    <lineage>
        <taxon>Bacteria</taxon>
        <taxon>Pseudomonadati</taxon>
        <taxon>Campylobacterota</taxon>
        <taxon>Epsilonproteobacteria</taxon>
        <taxon>Campylobacterales</taxon>
        <taxon>Helicobacteraceae</taxon>
        <taxon>Helicobacter</taxon>
    </lineage>
</organism>
<evidence type="ECO:0000259" key="3">
    <source>
        <dbReference type="Pfam" id="PF07669"/>
    </source>
</evidence>
<feature type="compositionally biased region" description="Low complexity" evidence="2">
    <location>
        <begin position="863"/>
        <end position="877"/>
    </location>
</feature>
<feature type="compositionally biased region" description="Basic and acidic residues" evidence="2">
    <location>
        <begin position="470"/>
        <end position="483"/>
    </location>
</feature>
<feature type="compositionally biased region" description="Basic and acidic residues" evidence="2">
    <location>
        <begin position="585"/>
        <end position="594"/>
    </location>
</feature>
<evidence type="ECO:0000313" key="5">
    <source>
        <dbReference type="Proteomes" id="UP000015893"/>
    </source>
</evidence>
<dbReference type="PANTHER" id="PTHR41313">
    <property type="entry name" value="ADENINE-SPECIFIC METHYLTRANSFERASE"/>
    <property type="match status" value="1"/>
</dbReference>
<dbReference type="PRINTS" id="PR00507">
    <property type="entry name" value="N12N6MTFRASE"/>
</dbReference>
<dbReference type="Gene3D" id="3.40.50.150">
    <property type="entry name" value="Vaccinia Virus protein VP39"/>
    <property type="match status" value="1"/>
</dbReference>
<dbReference type="SUPFAM" id="SSF53335">
    <property type="entry name" value="S-adenosyl-L-methionine-dependent methyltransferases"/>
    <property type="match status" value="1"/>
</dbReference>
<feature type="region of interest" description="Disordered" evidence="2">
    <location>
        <begin position="642"/>
        <end position="701"/>
    </location>
</feature>
<accession>A0AB33Z5U1</accession>
<dbReference type="EMBL" id="AUSI01000045">
    <property type="protein sequence ID" value="EQK94240.1"/>
    <property type="molecule type" value="Genomic_DNA"/>
</dbReference>
<keyword evidence="1" id="KW-0175">Coiled coil</keyword>
<feature type="region of interest" description="Disordered" evidence="2">
    <location>
        <begin position="863"/>
        <end position="917"/>
    </location>
</feature>
<protein>
    <recommendedName>
        <fullName evidence="3">Type II methyltransferase M.TaqI-like domain-containing protein</fullName>
    </recommendedName>
</protein>
<feature type="compositionally biased region" description="Basic and acidic residues" evidence="2">
    <location>
        <begin position="544"/>
        <end position="569"/>
    </location>
</feature>
<feature type="compositionally biased region" description="Low complexity" evidence="2">
    <location>
        <begin position="426"/>
        <end position="450"/>
    </location>
</feature>
<feature type="compositionally biased region" description="Polar residues" evidence="2">
    <location>
        <begin position="571"/>
        <end position="584"/>
    </location>
</feature>
<feature type="domain" description="Type II methyltransferase M.TaqI-like" evidence="3">
    <location>
        <begin position="1094"/>
        <end position="1177"/>
    </location>
</feature>
<evidence type="ECO:0000256" key="1">
    <source>
        <dbReference type="SAM" id="Coils"/>
    </source>
</evidence>
<sequence length="1200" mass="137402">MAYKPNKKKLKELREQPNLFSILDDGDVINTTHYKQENTNTALEPTIELENGLKSQELALENQQESLPYVVKTQINKASMISRNPIEWAKYLSFEKRIYKDNSKEDVNFFANGEIKESSRVYEANEEGFERRITKRYDLIDRNREFFTREIEILTYTNSLEELKEQGLEIQLTHHNETHKKTLENGNEIVKEYDYLKDIYQEVERTKDNELVREIIPSISSAECFKLYNKLPFESINNENTKLNTNDNEEVKKLEFELAKEAHALILEQQLLSATNYYSWIDKDDNANFAWKMHRLINENKLKENHLSADNANKIKQFFFNNGFILGWTKEEQSAMQENRDYSLRSALLSLEEIAQAKIELQKYYESVYVNGDGDKREIKPFKEILRDINNFEKAYQQRYDKLISLNEAITQAKESSNERQKSSANNNNPINNTIETNTSNNIIQNNDNNHPNLSVADLELEQQNLGEPNGKERTNRADEPSRTRAGIPQEIHRRSEPRGQQEGVERSSDGDLSHQDPSLFIEPREQGRTRGVHRSSDQQAVSEESHRERDRIHEHVSRRDGISARADARANSNGASSPASRMENGTRSEEKGDNPSNERGIPQPPQSPSHQQNSSRDLGLSLSREQPGQTGRLRLFDHGQVGSLFPTDHENQRSQNNNELDKSSDRANENGDKSPRQNGSANQEGARGERYGIAPGSSNQSVLLPAQSRLHHAGLITPNGLGNLEKNRDQERRLLSNLDHLESLLNAIRNNTIASEPDFRSRLLEAIQNNEPLKDSIVGTQLLKDPTTKVFYDKFQLKISPKKVLEILENRLKKSIETANETLNAFNALDSQAIDLNAISNSVGLNPTQESKITDNSVELNNDQEQTTQEQDTQENAPTTIKQETQERETPEQETQERETPEQETPTTPAIPLNPKIDFKPSEEVLIKGAKTRYKANIKAIELLKELQAKQEILKGGYYATLKEQEILAQFSGWGGLESYFKKAQHPEEFKELNALLTKDEFRRAYLSARDAYYTPKLVIDSIYQALDHLGFNNDNHQKEIFEPSLGTGKFIAHAPSDKNYRFVGTELDPISANLSKFLYPNQVIQNTALENHHFYQEYDAFVGNPPYGNHKIYSFYDKELSNESVHNYFLGKAIKELKDDGIGAFVVSSWFMDAKNPKMREHIAQSATFLGAIRLPNSVFKVTGAEVTSDIVFFKKRR</sequence>